<keyword evidence="1" id="KW-0812">Transmembrane</keyword>
<dbReference type="RefSeq" id="WP_318349037.1">
    <property type="nucleotide sequence ID" value="NZ_AP018694.1"/>
</dbReference>
<dbReference type="Proteomes" id="UP001193389">
    <property type="component" value="Chromosome"/>
</dbReference>
<evidence type="ECO:0008006" key="4">
    <source>
        <dbReference type="Google" id="ProtNLM"/>
    </source>
</evidence>
<keyword evidence="3" id="KW-1185">Reference proteome</keyword>
<name>A0A5K7S376_9BACT</name>
<evidence type="ECO:0000313" key="2">
    <source>
        <dbReference type="EMBL" id="BBE15920.1"/>
    </source>
</evidence>
<gene>
    <name evidence="2" type="ORF">AQPE_0056</name>
</gene>
<evidence type="ECO:0000256" key="1">
    <source>
        <dbReference type="SAM" id="Phobius"/>
    </source>
</evidence>
<keyword evidence="1" id="KW-1133">Transmembrane helix</keyword>
<proteinExistence type="predicted"/>
<reference evidence="2" key="1">
    <citation type="journal article" date="2020" name="Int. J. Syst. Evol. Microbiol.">
        <title>Aquipluma nitroreducens gen. nov. sp. nov., a novel facultatively anaerobic bacterium isolated from a freshwater lake.</title>
        <authorList>
            <person name="Watanabe M."/>
            <person name="Kojima H."/>
            <person name="Fukui M."/>
        </authorList>
    </citation>
    <scope>NUCLEOTIDE SEQUENCE</scope>
    <source>
        <strain evidence="2">MeG22</strain>
    </source>
</reference>
<keyword evidence="1" id="KW-0472">Membrane</keyword>
<dbReference type="EMBL" id="AP018694">
    <property type="protein sequence ID" value="BBE15920.1"/>
    <property type="molecule type" value="Genomic_DNA"/>
</dbReference>
<sequence>MKDELERLILNNQHSFQNEEPLEGHFERFEARLQKASKPTRKFDFQMVLKVAAIVVFALLVVNQARIWLTPEKKETLSLGSISPEYREVEFYYTNAIQADIKQLDVFEKEGLITESEQQMMLKEQKEFDQMYQKLIEDLKANPDDERVINAMLEYYQSRINVLSLVINKLKEVKQHKRLHNEIDI</sequence>
<dbReference type="KEGG" id="anf:AQPE_0056"/>
<dbReference type="AlphaFoldDB" id="A0A5K7S376"/>
<accession>A0A5K7S376</accession>
<feature type="transmembrane region" description="Helical" evidence="1">
    <location>
        <begin position="47"/>
        <end position="69"/>
    </location>
</feature>
<evidence type="ECO:0000313" key="3">
    <source>
        <dbReference type="Proteomes" id="UP001193389"/>
    </source>
</evidence>
<organism evidence="2 3">
    <name type="scientific">Aquipluma nitroreducens</name>
    <dbReference type="NCBI Taxonomy" id="2010828"/>
    <lineage>
        <taxon>Bacteria</taxon>
        <taxon>Pseudomonadati</taxon>
        <taxon>Bacteroidota</taxon>
        <taxon>Bacteroidia</taxon>
        <taxon>Marinilabiliales</taxon>
        <taxon>Prolixibacteraceae</taxon>
        <taxon>Aquipluma</taxon>
    </lineage>
</organism>
<protein>
    <recommendedName>
        <fullName evidence="4">Anti-sigma factor</fullName>
    </recommendedName>
</protein>